<dbReference type="PROSITE" id="PS50292">
    <property type="entry name" value="PEROXIDASE_3"/>
    <property type="match status" value="1"/>
</dbReference>
<dbReference type="AlphaFoldDB" id="A0A8D9APS8"/>
<accession>A0A8D9APS8</accession>
<proteinExistence type="predicted"/>
<evidence type="ECO:0000313" key="2">
    <source>
        <dbReference type="EMBL" id="CAG6768337.1"/>
    </source>
</evidence>
<organism evidence="2">
    <name type="scientific">Cacopsylla melanoneura</name>
    <dbReference type="NCBI Taxonomy" id="428564"/>
    <lineage>
        <taxon>Eukaryota</taxon>
        <taxon>Metazoa</taxon>
        <taxon>Ecdysozoa</taxon>
        <taxon>Arthropoda</taxon>
        <taxon>Hexapoda</taxon>
        <taxon>Insecta</taxon>
        <taxon>Pterygota</taxon>
        <taxon>Neoptera</taxon>
        <taxon>Paraneoptera</taxon>
        <taxon>Hemiptera</taxon>
        <taxon>Sternorrhyncha</taxon>
        <taxon>Psylloidea</taxon>
        <taxon>Psyllidae</taxon>
        <taxon>Psyllinae</taxon>
        <taxon>Cacopsylla</taxon>
    </lineage>
</organism>
<dbReference type="InterPro" id="IPR019791">
    <property type="entry name" value="Haem_peroxidase_animal"/>
</dbReference>
<feature type="transmembrane region" description="Helical" evidence="1">
    <location>
        <begin position="88"/>
        <end position="111"/>
    </location>
</feature>
<keyword evidence="1" id="KW-0812">Transmembrane</keyword>
<protein>
    <submittedName>
        <fullName evidence="2">Uncharacterized protein</fullName>
    </submittedName>
</protein>
<reference evidence="2" key="1">
    <citation type="submission" date="2021-05" db="EMBL/GenBank/DDBJ databases">
        <authorList>
            <person name="Alioto T."/>
            <person name="Alioto T."/>
            <person name="Gomez Garrido J."/>
        </authorList>
    </citation>
    <scope>NUCLEOTIDE SEQUENCE</scope>
</reference>
<evidence type="ECO:0000256" key="1">
    <source>
        <dbReference type="SAM" id="Phobius"/>
    </source>
</evidence>
<keyword evidence="1" id="KW-1133">Transmembrane helix</keyword>
<keyword evidence="1" id="KW-0472">Membrane</keyword>
<name>A0A8D9APS8_9HEMI</name>
<sequence length="150" mass="17283">MSYFVHTTLPYDDALEKKEKKKTIHFLIKGDAFGGFGPKKQYTLMLHQLFLVLAHLSRAARSLSRAELYWKYCADLLFLHTRPLILSYVLYCLFSCCSIHFWSWLIFLVLLDLFLVLNYVEAEPCFYLHAAPAISGPGSSFSCCSISFSY</sequence>
<dbReference type="EMBL" id="HBUF01575990">
    <property type="protein sequence ID" value="CAG6768337.1"/>
    <property type="molecule type" value="Transcribed_RNA"/>
</dbReference>